<evidence type="ECO:0000313" key="2">
    <source>
        <dbReference type="EMBL" id="KAA8580246.1"/>
    </source>
</evidence>
<comment type="caution">
    <text evidence="2">The sequence shown here is derived from an EMBL/GenBank/DDBJ whole genome shotgun (WGS) entry which is preliminary data.</text>
</comment>
<organism evidence="2 3">
    <name type="scientific">Etheostoma spectabile</name>
    <name type="common">orangethroat darter</name>
    <dbReference type="NCBI Taxonomy" id="54343"/>
    <lineage>
        <taxon>Eukaryota</taxon>
        <taxon>Metazoa</taxon>
        <taxon>Chordata</taxon>
        <taxon>Craniata</taxon>
        <taxon>Vertebrata</taxon>
        <taxon>Euteleostomi</taxon>
        <taxon>Actinopterygii</taxon>
        <taxon>Neopterygii</taxon>
        <taxon>Teleostei</taxon>
        <taxon>Neoteleostei</taxon>
        <taxon>Acanthomorphata</taxon>
        <taxon>Eupercaria</taxon>
        <taxon>Perciformes</taxon>
        <taxon>Percoidei</taxon>
        <taxon>Percidae</taxon>
        <taxon>Etheostomatinae</taxon>
        <taxon>Etheostoma</taxon>
    </lineage>
</organism>
<keyword evidence="3" id="KW-1185">Reference proteome</keyword>
<dbReference type="GO" id="GO:0005694">
    <property type="term" value="C:chromosome"/>
    <property type="evidence" value="ECO:0007669"/>
    <property type="project" value="TreeGrafter"/>
</dbReference>
<dbReference type="PANTHER" id="PTHR35541">
    <property type="entry name" value="RAD9, HUS1, RAD1-INTERACTING NUCLEAR ORPHAN PROTEIN 1"/>
    <property type="match status" value="1"/>
</dbReference>
<dbReference type="PANTHER" id="PTHR35541:SF1">
    <property type="entry name" value="RAD9, HUS1, RAD1-INTERACTING NUCLEAR ORPHAN PROTEIN 1"/>
    <property type="match status" value="1"/>
</dbReference>
<dbReference type="GO" id="GO:0000725">
    <property type="term" value="P:recombinational repair"/>
    <property type="evidence" value="ECO:0007669"/>
    <property type="project" value="TreeGrafter"/>
</dbReference>
<evidence type="ECO:0000313" key="3">
    <source>
        <dbReference type="Proteomes" id="UP000327493"/>
    </source>
</evidence>
<proteinExistence type="predicted"/>
<protein>
    <recommendedName>
        <fullName evidence="4">RAD9, HUS1, RAD1-interacting nuclear orphan protein 1</fullName>
    </recommendedName>
</protein>
<sequence>MPRKAIKSEKPPLLFLEQPLCGARLQNVPEVRAAINPKEFFTETQAQNSTALNSWVRPQFDRSVAATPPVRRGRRKCHSATSILDSCSQLSRKKSVCKFPALSFQTRSRDQSHQPKNTRSKKSTESTVVCDVGNEPRGSHQIKRTVSGAQYSDTPKRQPTSVRKRNVERFSDGAGSSSRCLDRTETPSIYVTEKEKGRIPGDGVSTPACNEYSTPEVDSVNLPPDVDTPKVIQEGNSCSKSTSLRLLQAQPCTPPCNHPPDILVADTPERDYGVKVTWRRRKGLMLMLKQRGYLSDSDAFIHS</sequence>
<dbReference type="AlphaFoldDB" id="A0A5J5CI72"/>
<dbReference type="GO" id="GO:0005634">
    <property type="term" value="C:nucleus"/>
    <property type="evidence" value="ECO:0007669"/>
    <property type="project" value="InterPro"/>
</dbReference>
<dbReference type="GO" id="GO:0000077">
    <property type="term" value="P:DNA damage checkpoint signaling"/>
    <property type="evidence" value="ECO:0007669"/>
    <property type="project" value="InterPro"/>
</dbReference>
<feature type="region of interest" description="Disordered" evidence="1">
    <location>
        <begin position="105"/>
        <end position="163"/>
    </location>
</feature>
<name>A0A5J5CI72_9PERO</name>
<accession>A0A5J5CI72</accession>
<dbReference type="InterPro" id="IPR029293">
    <property type="entry name" value="RHNO1"/>
</dbReference>
<dbReference type="Pfam" id="PF15319">
    <property type="entry name" value="RHINO"/>
    <property type="match status" value="1"/>
</dbReference>
<dbReference type="EMBL" id="VOFY01000023">
    <property type="protein sequence ID" value="KAA8580246.1"/>
    <property type="molecule type" value="Genomic_DNA"/>
</dbReference>
<feature type="compositionally biased region" description="Polar residues" evidence="1">
    <location>
        <begin position="147"/>
        <end position="161"/>
    </location>
</feature>
<gene>
    <name evidence="2" type="ORF">FQN60_005781</name>
</gene>
<dbReference type="OrthoDB" id="9942438at2759"/>
<dbReference type="GO" id="GO:0071479">
    <property type="term" value="P:cellular response to ionizing radiation"/>
    <property type="evidence" value="ECO:0007669"/>
    <property type="project" value="InterPro"/>
</dbReference>
<dbReference type="Proteomes" id="UP000327493">
    <property type="component" value="Chromosome 23"/>
</dbReference>
<reference evidence="2 3" key="1">
    <citation type="submission" date="2019-08" db="EMBL/GenBank/DDBJ databases">
        <title>A chromosome-level genome assembly, high-density linkage maps, and genome scans reveal the genomic architecture of hybrid incompatibilities underlying speciation via character displacement in darters (Percidae: Etheostominae).</title>
        <authorList>
            <person name="Moran R.L."/>
            <person name="Catchen J.M."/>
            <person name="Fuller R.C."/>
        </authorList>
    </citation>
    <scope>NUCLEOTIDE SEQUENCE [LARGE SCALE GENOMIC DNA]</scope>
    <source>
        <strain evidence="2">EspeVRDwgs_2016</strain>
        <tissue evidence="2">Muscle</tissue>
    </source>
</reference>
<evidence type="ECO:0008006" key="4">
    <source>
        <dbReference type="Google" id="ProtNLM"/>
    </source>
</evidence>
<evidence type="ECO:0000256" key="1">
    <source>
        <dbReference type="SAM" id="MobiDB-lite"/>
    </source>
</evidence>